<dbReference type="InterPro" id="IPR038586">
    <property type="entry name" value="Tctex-1-like_sf"/>
</dbReference>
<dbReference type="Gene3D" id="3.30.1140.40">
    <property type="entry name" value="Tctex-1"/>
    <property type="match status" value="1"/>
</dbReference>
<dbReference type="GO" id="GO:0005868">
    <property type="term" value="C:cytoplasmic dynein complex"/>
    <property type="evidence" value="ECO:0007669"/>
    <property type="project" value="TreeGrafter"/>
</dbReference>
<dbReference type="EMBL" id="PZQS01000010">
    <property type="protein sequence ID" value="PVD23251.1"/>
    <property type="molecule type" value="Genomic_DNA"/>
</dbReference>
<evidence type="ECO:0008006" key="5">
    <source>
        <dbReference type="Google" id="ProtNLM"/>
    </source>
</evidence>
<accession>A0A2T7NQ01</accession>
<gene>
    <name evidence="3" type="ORF">C0Q70_16515</name>
</gene>
<dbReference type="PANTHER" id="PTHR21255">
    <property type="entry name" value="T-COMPLEX-ASSOCIATED-TESTIS-EXPRESSED 1/ DYNEIN LIGHT CHAIN"/>
    <property type="match status" value="1"/>
</dbReference>
<feature type="compositionally biased region" description="Basic and acidic residues" evidence="2">
    <location>
        <begin position="30"/>
        <end position="58"/>
    </location>
</feature>
<sequence>MSTKSGHDVDQHSEVHSKHHHGDHGKHHHSEQGKHHGDQHHQRDQHHGGKHPPLRDAVMKAGKGDGGSVHGGHGQPHGRSRAGTLIRRDTGHGFGQSKHHGKGHEYDRQSVGRQSEGHPPSLVEYENTYRLEPDDHFQESKVREIIAKTFEENLQEKDYDPKIMNRRCLELSDVIKERVKHLHMSRYKIVCVVLIGQIMDQSMMITSRCLWNHNYDNFSTFTLKKSAYYAVGMVFAMYAE</sequence>
<reference evidence="3 4" key="1">
    <citation type="submission" date="2018-04" db="EMBL/GenBank/DDBJ databases">
        <title>The genome of golden apple snail Pomacea canaliculata provides insight into stress tolerance and invasive adaptation.</title>
        <authorList>
            <person name="Liu C."/>
            <person name="Liu B."/>
            <person name="Ren Y."/>
            <person name="Zhang Y."/>
            <person name="Wang H."/>
            <person name="Li S."/>
            <person name="Jiang F."/>
            <person name="Yin L."/>
            <person name="Zhang G."/>
            <person name="Qian W."/>
            <person name="Fan W."/>
        </authorList>
    </citation>
    <scope>NUCLEOTIDE SEQUENCE [LARGE SCALE GENOMIC DNA]</scope>
    <source>
        <strain evidence="3">SZHN2017</strain>
        <tissue evidence="3">Muscle</tissue>
    </source>
</reference>
<feature type="compositionally biased region" description="Basic and acidic residues" evidence="2">
    <location>
        <begin position="1"/>
        <end position="16"/>
    </location>
</feature>
<dbReference type="InterPro" id="IPR005334">
    <property type="entry name" value="Tctex-1-like"/>
</dbReference>
<protein>
    <recommendedName>
        <fullName evidence="5">Dynein light chain</fullName>
    </recommendedName>
</protein>
<dbReference type="OMA" id="HLSITRY"/>
<dbReference type="AlphaFoldDB" id="A0A2T7NQ01"/>
<feature type="compositionally biased region" description="Basic residues" evidence="2">
    <location>
        <begin position="17"/>
        <end position="29"/>
    </location>
</feature>
<dbReference type="Pfam" id="PF03645">
    <property type="entry name" value="Tctex-1"/>
    <property type="match status" value="1"/>
</dbReference>
<dbReference type="PANTHER" id="PTHR21255:SF65">
    <property type="entry name" value="TCTEX1 DOMAIN-CONTAINING PROTEIN 2"/>
    <property type="match status" value="1"/>
</dbReference>
<feature type="compositionally biased region" description="Gly residues" evidence="2">
    <location>
        <begin position="64"/>
        <end position="75"/>
    </location>
</feature>
<comment type="similarity">
    <text evidence="1">Belongs to the dynein light chain Tctex-type family.</text>
</comment>
<name>A0A2T7NQ01_POMCA</name>
<dbReference type="CDD" id="cd21451">
    <property type="entry name" value="DLC-like_TCTEX1D"/>
    <property type="match status" value="1"/>
</dbReference>
<dbReference type="OrthoDB" id="10248487at2759"/>
<dbReference type="GO" id="GO:0007018">
    <property type="term" value="P:microtubule-based movement"/>
    <property type="evidence" value="ECO:0007669"/>
    <property type="project" value="TreeGrafter"/>
</dbReference>
<evidence type="ECO:0000256" key="1">
    <source>
        <dbReference type="ARBA" id="ARBA00005361"/>
    </source>
</evidence>
<dbReference type="GO" id="GO:0005737">
    <property type="term" value="C:cytoplasm"/>
    <property type="evidence" value="ECO:0007669"/>
    <property type="project" value="TreeGrafter"/>
</dbReference>
<evidence type="ECO:0000256" key="2">
    <source>
        <dbReference type="SAM" id="MobiDB-lite"/>
    </source>
</evidence>
<feature type="region of interest" description="Disordered" evidence="2">
    <location>
        <begin position="1"/>
        <end position="120"/>
    </location>
</feature>
<proteinExistence type="inferred from homology"/>
<dbReference type="Proteomes" id="UP000245119">
    <property type="component" value="Linkage Group LG10"/>
</dbReference>
<dbReference type="GO" id="GO:0045505">
    <property type="term" value="F:dynein intermediate chain binding"/>
    <property type="evidence" value="ECO:0007669"/>
    <property type="project" value="TreeGrafter"/>
</dbReference>
<evidence type="ECO:0000313" key="3">
    <source>
        <dbReference type="EMBL" id="PVD23251.1"/>
    </source>
</evidence>
<organism evidence="3 4">
    <name type="scientific">Pomacea canaliculata</name>
    <name type="common">Golden apple snail</name>
    <dbReference type="NCBI Taxonomy" id="400727"/>
    <lineage>
        <taxon>Eukaryota</taxon>
        <taxon>Metazoa</taxon>
        <taxon>Spiralia</taxon>
        <taxon>Lophotrochozoa</taxon>
        <taxon>Mollusca</taxon>
        <taxon>Gastropoda</taxon>
        <taxon>Caenogastropoda</taxon>
        <taxon>Architaenioglossa</taxon>
        <taxon>Ampullarioidea</taxon>
        <taxon>Ampullariidae</taxon>
        <taxon>Pomacea</taxon>
    </lineage>
</organism>
<comment type="caution">
    <text evidence="3">The sequence shown here is derived from an EMBL/GenBank/DDBJ whole genome shotgun (WGS) entry which is preliminary data.</text>
</comment>
<evidence type="ECO:0000313" key="4">
    <source>
        <dbReference type="Proteomes" id="UP000245119"/>
    </source>
</evidence>
<keyword evidence="4" id="KW-1185">Reference proteome</keyword>